<dbReference type="InterPro" id="IPR036396">
    <property type="entry name" value="Cyt_P450_sf"/>
</dbReference>
<dbReference type="PANTHER" id="PTHR24305:SF166">
    <property type="entry name" value="CYTOCHROME P450 12A4, MITOCHONDRIAL-RELATED"/>
    <property type="match status" value="1"/>
</dbReference>
<keyword evidence="3" id="KW-1185">Reference proteome</keyword>
<name>A0A6A6ET38_9PEZI</name>
<organism evidence="2 3">
    <name type="scientific">Zopfia rhizophila CBS 207.26</name>
    <dbReference type="NCBI Taxonomy" id="1314779"/>
    <lineage>
        <taxon>Eukaryota</taxon>
        <taxon>Fungi</taxon>
        <taxon>Dikarya</taxon>
        <taxon>Ascomycota</taxon>
        <taxon>Pezizomycotina</taxon>
        <taxon>Dothideomycetes</taxon>
        <taxon>Dothideomycetes incertae sedis</taxon>
        <taxon>Zopfiaceae</taxon>
        <taxon>Zopfia</taxon>
    </lineage>
</organism>
<dbReference type="OrthoDB" id="6692864at2759"/>
<evidence type="ECO:0000313" key="2">
    <source>
        <dbReference type="EMBL" id="KAF2194471.1"/>
    </source>
</evidence>
<sequence>IINETLRLYPPVPSCLQHLTPPEGTMIAGRWVPGNMNVSTPTYAIHRGKPRS</sequence>
<dbReference type="AlphaFoldDB" id="A0A6A6ET38"/>
<feature type="non-terminal residue" evidence="2">
    <location>
        <position position="52"/>
    </location>
</feature>
<protein>
    <recommendedName>
        <fullName evidence="4">Cytochrome P450</fullName>
    </recommendedName>
</protein>
<dbReference type="InterPro" id="IPR001128">
    <property type="entry name" value="Cyt_P450"/>
</dbReference>
<evidence type="ECO:0000313" key="3">
    <source>
        <dbReference type="Proteomes" id="UP000800200"/>
    </source>
</evidence>
<dbReference type="InterPro" id="IPR050121">
    <property type="entry name" value="Cytochrome_P450_monoxygenase"/>
</dbReference>
<dbReference type="SUPFAM" id="SSF48264">
    <property type="entry name" value="Cytochrome P450"/>
    <property type="match status" value="1"/>
</dbReference>
<evidence type="ECO:0008006" key="4">
    <source>
        <dbReference type="Google" id="ProtNLM"/>
    </source>
</evidence>
<proteinExistence type="inferred from homology"/>
<dbReference type="Gene3D" id="1.10.630.10">
    <property type="entry name" value="Cytochrome P450"/>
    <property type="match status" value="1"/>
</dbReference>
<reference evidence="2" key="1">
    <citation type="journal article" date="2020" name="Stud. Mycol.">
        <title>101 Dothideomycetes genomes: a test case for predicting lifestyles and emergence of pathogens.</title>
        <authorList>
            <person name="Haridas S."/>
            <person name="Albert R."/>
            <person name="Binder M."/>
            <person name="Bloem J."/>
            <person name="Labutti K."/>
            <person name="Salamov A."/>
            <person name="Andreopoulos B."/>
            <person name="Baker S."/>
            <person name="Barry K."/>
            <person name="Bills G."/>
            <person name="Bluhm B."/>
            <person name="Cannon C."/>
            <person name="Castanera R."/>
            <person name="Culley D."/>
            <person name="Daum C."/>
            <person name="Ezra D."/>
            <person name="Gonzalez J."/>
            <person name="Henrissat B."/>
            <person name="Kuo A."/>
            <person name="Liang C."/>
            <person name="Lipzen A."/>
            <person name="Lutzoni F."/>
            <person name="Magnuson J."/>
            <person name="Mondo S."/>
            <person name="Nolan M."/>
            <person name="Ohm R."/>
            <person name="Pangilinan J."/>
            <person name="Park H.-J."/>
            <person name="Ramirez L."/>
            <person name="Alfaro M."/>
            <person name="Sun H."/>
            <person name="Tritt A."/>
            <person name="Yoshinaga Y."/>
            <person name="Zwiers L.-H."/>
            <person name="Turgeon B."/>
            <person name="Goodwin S."/>
            <person name="Spatafora J."/>
            <person name="Crous P."/>
            <person name="Grigoriev I."/>
        </authorList>
    </citation>
    <scope>NUCLEOTIDE SEQUENCE</scope>
    <source>
        <strain evidence="2">CBS 207.26</strain>
    </source>
</reference>
<dbReference type="Proteomes" id="UP000800200">
    <property type="component" value="Unassembled WGS sequence"/>
</dbReference>
<evidence type="ECO:0000256" key="1">
    <source>
        <dbReference type="ARBA" id="ARBA00010617"/>
    </source>
</evidence>
<dbReference type="GO" id="GO:0005506">
    <property type="term" value="F:iron ion binding"/>
    <property type="evidence" value="ECO:0007669"/>
    <property type="project" value="InterPro"/>
</dbReference>
<dbReference type="GO" id="GO:0004497">
    <property type="term" value="F:monooxygenase activity"/>
    <property type="evidence" value="ECO:0007669"/>
    <property type="project" value="InterPro"/>
</dbReference>
<dbReference type="Pfam" id="PF00067">
    <property type="entry name" value="p450"/>
    <property type="match status" value="1"/>
</dbReference>
<feature type="non-terminal residue" evidence="2">
    <location>
        <position position="1"/>
    </location>
</feature>
<comment type="similarity">
    <text evidence="1">Belongs to the cytochrome P450 family.</text>
</comment>
<dbReference type="EMBL" id="ML994611">
    <property type="protein sequence ID" value="KAF2194471.1"/>
    <property type="molecule type" value="Genomic_DNA"/>
</dbReference>
<gene>
    <name evidence="2" type="ORF">K469DRAFT_531149</name>
</gene>
<accession>A0A6A6ET38</accession>
<dbReference type="PANTHER" id="PTHR24305">
    <property type="entry name" value="CYTOCHROME P450"/>
    <property type="match status" value="1"/>
</dbReference>
<dbReference type="GO" id="GO:0020037">
    <property type="term" value="F:heme binding"/>
    <property type="evidence" value="ECO:0007669"/>
    <property type="project" value="InterPro"/>
</dbReference>
<dbReference type="GO" id="GO:0016705">
    <property type="term" value="F:oxidoreductase activity, acting on paired donors, with incorporation or reduction of molecular oxygen"/>
    <property type="evidence" value="ECO:0007669"/>
    <property type="project" value="InterPro"/>
</dbReference>